<feature type="region of interest" description="Disordered" evidence="2">
    <location>
        <begin position="132"/>
        <end position="165"/>
    </location>
</feature>
<sequence length="165" mass="18714">MSQEKRRPDRLTALERWQTSELEDAKMKMAELNAVAAEKEAAVTRIEGDIANLHTMAREQAKDLSALDADALLRMNEFQALQQQQLQNARRHHEQAAQQADDAQRDVLRLFENLSVVQRLIERRQELATQEELRQAQKRLDEGALTRAPHAQPGSNGSEDQGHGS</sequence>
<proteinExistence type="predicted"/>
<protein>
    <recommendedName>
        <fullName evidence="5">Flagellar FliJ protein</fullName>
    </recommendedName>
</protein>
<feature type="compositionally biased region" description="Basic and acidic residues" evidence="2">
    <location>
        <begin position="132"/>
        <end position="144"/>
    </location>
</feature>
<organism evidence="3 4">
    <name type="scientific">Steroidobacter flavus</name>
    <dbReference type="NCBI Taxonomy" id="1842136"/>
    <lineage>
        <taxon>Bacteria</taxon>
        <taxon>Pseudomonadati</taxon>
        <taxon>Pseudomonadota</taxon>
        <taxon>Gammaproteobacteria</taxon>
        <taxon>Steroidobacterales</taxon>
        <taxon>Steroidobacteraceae</taxon>
        <taxon>Steroidobacter</taxon>
    </lineage>
</organism>
<dbReference type="InterPro" id="IPR053716">
    <property type="entry name" value="Flag_assembly_chemotaxis_eff"/>
</dbReference>
<feature type="coiled-coil region" evidence="1">
    <location>
        <begin position="83"/>
        <end position="113"/>
    </location>
</feature>
<dbReference type="Gene3D" id="1.10.287.1700">
    <property type="match status" value="1"/>
</dbReference>
<evidence type="ECO:0000256" key="1">
    <source>
        <dbReference type="SAM" id="Coils"/>
    </source>
</evidence>
<evidence type="ECO:0000313" key="4">
    <source>
        <dbReference type="Proteomes" id="UP001595904"/>
    </source>
</evidence>
<dbReference type="EMBL" id="JBHSDU010000014">
    <property type="protein sequence ID" value="MFC4312688.1"/>
    <property type="molecule type" value="Genomic_DNA"/>
</dbReference>
<evidence type="ECO:0008006" key="5">
    <source>
        <dbReference type="Google" id="ProtNLM"/>
    </source>
</evidence>
<keyword evidence="1" id="KW-0175">Coiled coil</keyword>
<dbReference type="Proteomes" id="UP001595904">
    <property type="component" value="Unassembled WGS sequence"/>
</dbReference>
<keyword evidence="4" id="KW-1185">Reference proteome</keyword>
<evidence type="ECO:0000313" key="3">
    <source>
        <dbReference type="EMBL" id="MFC4312688.1"/>
    </source>
</evidence>
<comment type="caution">
    <text evidence="3">The sequence shown here is derived from an EMBL/GenBank/DDBJ whole genome shotgun (WGS) entry which is preliminary data.</text>
</comment>
<dbReference type="RefSeq" id="WP_380602301.1">
    <property type="nucleotide sequence ID" value="NZ_JBHSDU010000014.1"/>
</dbReference>
<evidence type="ECO:0000256" key="2">
    <source>
        <dbReference type="SAM" id="MobiDB-lite"/>
    </source>
</evidence>
<accession>A0ABV8SYG8</accession>
<gene>
    <name evidence="3" type="ORF">ACFPN2_26625</name>
</gene>
<name>A0ABV8SYG8_9GAMM</name>
<reference evidence="4" key="1">
    <citation type="journal article" date="2019" name="Int. J. Syst. Evol. Microbiol.">
        <title>The Global Catalogue of Microorganisms (GCM) 10K type strain sequencing project: providing services to taxonomists for standard genome sequencing and annotation.</title>
        <authorList>
            <consortium name="The Broad Institute Genomics Platform"/>
            <consortium name="The Broad Institute Genome Sequencing Center for Infectious Disease"/>
            <person name="Wu L."/>
            <person name="Ma J."/>
        </authorList>
    </citation>
    <scope>NUCLEOTIDE SEQUENCE [LARGE SCALE GENOMIC DNA]</scope>
    <source>
        <strain evidence="4">CGMCC 1.10759</strain>
    </source>
</reference>